<dbReference type="EMBL" id="VDUZ01000047">
    <property type="protein sequence ID" value="TXL71178.1"/>
    <property type="molecule type" value="Genomic_DNA"/>
</dbReference>
<dbReference type="PANTHER" id="PTHR30250">
    <property type="entry name" value="PST FAMILY PREDICTED COLANIC ACID TRANSPORTER"/>
    <property type="match status" value="1"/>
</dbReference>
<feature type="transmembrane region" description="Helical" evidence="6">
    <location>
        <begin position="89"/>
        <end position="108"/>
    </location>
</feature>
<gene>
    <name evidence="7" type="ORF">FHP25_31190</name>
</gene>
<feature type="transmembrane region" description="Helical" evidence="6">
    <location>
        <begin position="341"/>
        <end position="362"/>
    </location>
</feature>
<feature type="transmembrane region" description="Helical" evidence="6">
    <location>
        <begin position="34"/>
        <end position="56"/>
    </location>
</feature>
<name>A0A5C8PBV0_9HYPH</name>
<keyword evidence="5 6" id="KW-0472">Membrane</keyword>
<dbReference type="GO" id="GO:0005886">
    <property type="term" value="C:plasma membrane"/>
    <property type="evidence" value="ECO:0007669"/>
    <property type="project" value="UniProtKB-SubCell"/>
</dbReference>
<dbReference type="PANTHER" id="PTHR30250:SF11">
    <property type="entry name" value="O-ANTIGEN TRANSPORTER-RELATED"/>
    <property type="match status" value="1"/>
</dbReference>
<feature type="transmembrane region" description="Helical" evidence="6">
    <location>
        <begin position="123"/>
        <end position="146"/>
    </location>
</feature>
<evidence type="ECO:0000256" key="3">
    <source>
        <dbReference type="ARBA" id="ARBA00022692"/>
    </source>
</evidence>
<evidence type="ECO:0000313" key="7">
    <source>
        <dbReference type="EMBL" id="TXL71178.1"/>
    </source>
</evidence>
<keyword evidence="3 6" id="KW-0812">Transmembrane</keyword>
<proteinExistence type="predicted"/>
<keyword evidence="4 6" id="KW-1133">Transmembrane helix</keyword>
<keyword evidence="2" id="KW-1003">Cell membrane</keyword>
<accession>A0A5C8PBV0</accession>
<dbReference type="Proteomes" id="UP000321638">
    <property type="component" value="Unassembled WGS sequence"/>
</dbReference>
<comment type="caution">
    <text evidence="7">The sequence shown here is derived from an EMBL/GenBank/DDBJ whole genome shotgun (WGS) entry which is preliminary data.</text>
</comment>
<evidence type="ECO:0000256" key="1">
    <source>
        <dbReference type="ARBA" id="ARBA00004651"/>
    </source>
</evidence>
<comment type="subcellular location">
    <subcellularLocation>
        <location evidence="1">Cell membrane</location>
        <topology evidence="1">Multi-pass membrane protein</topology>
    </subcellularLocation>
</comment>
<dbReference type="GO" id="GO:0009246">
    <property type="term" value="P:enterobacterial common antigen biosynthetic process"/>
    <property type="evidence" value="ECO:0007669"/>
    <property type="project" value="InterPro"/>
</dbReference>
<dbReference type="OrthoDB" id="9769862at2"/>
<evidence type="ECO:0000313" key="8">
    <source>
        <dbReference type="Proteomes" id="UP000321638"/>
    </source>
</evidence>
<feature type="transmembrane region" description="Helical" evidence="6">
    <location>
        <begin position="181"/>
        <end position="201"/>
    </location>
</feature>
<dbReference type="InterPro" id="IPR044550">
    <property type="entry name" value="WzxE"/>
</dbReference>
<evidence type="ECO:0000256" key="6">
    <source>
        <dbReference type="SAM" id="Phobius"/>
    </source>
</evidence>
<dbReference type="CDD" id="cd13125">
    <property type="entry name" value="MATE_like_10"/>
    <property type="match status" value="1"/>
</dbReference>
<protein>
    <submittedName>
        <fullName evidence="7">O-antigen translocase</fullName>
    </submittedName>
</protein>
<dbReference type="Pfam" id="PF13440">
    <property type="entry name" value="Polysacc_synt_3"/>
    <property type="match status" value="1"/>
</dbReference>
<evidence type="ECO:0000256" key="4">
    <source>
        <dbReference type="ARBA" id="ARBA00022989"/>
    </source>
</evidence>
<reference evidence="7 8" key="1">
    <citation type="submission" date="2019-06" db="EMBL/GenBank/DDBJ databases">
        <title>New taxonomy in bacterial strain CC-CFT640, isolated from vineyard.</title>
        <authorList>
            <person name="Lin S.-Y."/>
            <person name="Tsai C.-F."/>
            <person name="Young C.-C."/>
        </authorList>
    </citation>
    <scope>NUCLEOTIDE SEQUENCE [LARGE SCALE GENOMIC DNA]</scope>
    <source>
        <strain evidence="7 8">CC-CFT640</strain>
    </source>
</reference>
<feature type="transmembrane region" description="Helical" evidence="6">
    <location>
        <begin position="308"/>
        <end position="329"/>
    </location>
</feature>
<keyword evidence="8" id="KW-1185">Reference proteome</keyword>
<feature type="transmembrane region" description="Helical" evidence="6">
    <location>
        <begin position="431"/>
        <end position="450"/>
    </location>
</feature>
<evidence type="ECO:0000256" key="2">
    <source>
        <dbReference type="ARBA" id="ARBA00022475"/>
    </source>
</evidence>
<evidence type="ECO:0000256" key="5">
    <source>
        <dbReference type="ARBA" id="ARBA00023136"/>
    </source>
</evidence>
<feature type="transmembrane region" description="Helical" evidence="6">
    <location>
        <begin position="256"/>
        <end position="275"/>
    </location>
</feature>
<feature type="transmembrane region" description="Helical" evidence="6">
    <location>
        <begin position="400"/>
        <end position="419"/>
    </location>
</feature>
<dbReference type="AlphaFoldDB" id="A0A5C8PBV0"/>
<sequence>MQRSYSQILKSSALIGGSSVVVILIGIVRTKIMAILLGSAGFGLLGLYSSIVELVVSVAGMGINSSGVRQIAEAAGTGDERRVARTAAVLRRTVIVLGLLGAAFLALFSRQASLMTFGNDDHAWAIALLSLAVLFQLLAGGQGALIQGTRRIGDLARMGVLGALLGALVGIPIAWHLREQGVAPFLVCVAAMSLLVSWWYSRKILVDPPSMTFSEARGEAAELLKFGLAFMASGFLMIGAGYAVRMMLARQVGLEAAGLYAAAWTLGGLYVNFVVQAMGADFYPRLVSVAEDNSQCNRLTDEQSQIGMLLAAPGVCATIVCAPLVIALFYTSEFVGAIETLRWICLGVAMRVITWPMGFIVVAKGRRRLFLAVDFAWAAVNVVLTWLFVGWFGLNGAGMAFFGSYLFHGLIIYPIVLRLTGFSWSRESTRIGLFFVLCVGLVFAGCHFLPSPWAEVTGIGITVSSGMYSLHRLLTSLAEDRLPPKVQRILERLRISHWYPA</sequence>
<dbReference type="RefSeq" id="WP_147850915.1">
    <property type="nucleotide sequence ID" value="NZ_VDUZ01000047.1"/>
</dbReference>
<feature type="transmembrane region" description="Helical" evidence="6">
    <location>
        <begin position="369"/>
        <end position="394"/>
    </location>
</feature>
<feature type="transmembrane region" description="Helical" evidence="6">
    <location>
        <begin position="12"/>
        <end position="28"/>
    </location>
</feature>
<feature type="transmembrane region" description="Helical" evidence="6">
    <location>
        <begin position="222"/>
        <end position="244"/>
    </location>
</feature>
<organism evidence="7 8">
    <name type="scientific">Vineibacter terrae</name>
    <dbReference type="NCBI Taxonomy" id="2586908"/>
    <lineage>
        <taxon>Bacteria</taxon>
        <taxon>Pseudomonadati</taxon>
        <taxon>Pseudomonadota</taxon>
        <taxon>Alphaproteobacteria</taxon>
        <taxon>Hyphomicrobiales</taxon>
        <taxon>Vineibacter</taxon>
    </lineage>
</organism>
<feature type="transmembrane region" description="Helical" evidence="6">
    <location>
        <begin position="158"/>
        <end position="175"/>
    </location>
</feature>
<dbReference type="InterPro" id="IPR050833">
    <property type="entry name" value="Poly_Biosynth_Transport"/>
</dbReference>